<gene>
    <name evidence="2" type="ORF">OLC1_LOCUS2366</name>
</gene>
<dbReference type="Proteomes" id="UP001161247">
    <property type="component" value="Chromosome 1"/>
</dbReference>
<dbReference type="AlphaFoldDB" id="A0AAV1C6R2"/>
<dbReference type="PANTHER" id="PTHR36703">
    <property type="entry name" value="TRIACYLGLYCEROL LIPASE-LIKE PROTEIN"/>
    <property type="match status" value="1"/>
</dbReference>
<sequence length="236" mass="26906">MSRNLNRLRSSGSSVYQYFTMPQIRRKAAHSWSAWKDTYFSAKEIFENHKVVITVATSFASVATGWIGYTLRHLHDTRVEERLERIESGIKSKYEISDLELKKLSRSSVSIPACVATAGTTLCIGYFLGWRGGKWYSTRQFKREQMKLLGHIKPRQWPLAFLKRHQALFGTMKLRKWPLRILKRSTRTTENTAHTSENVAKGHALLNKPIQASARKTSETVAKDAAIASGQADTYI</sequence>
<evidence type="ECO:0000256" key="1">
    <source>
        <dbReference type="SAM" id="Phobius"/>
    </source>
</evidence>
<keyword evidence="1" id="KW-0812">Transmembrane</keyword>
<keyword evidence="1" id="KW-0472">Membrane</keyword>
<keyword evidence="3" id="KW-1185">Reference proteome</keyword>
<evidence type="ECO:0000313" key="3">
    <source>
        <dbReference type="Proteomes" id="UP001161247"/>
    </source>
</evidence>
<proteinExistence type="predicted"/>
<reference evidence="2" key="1">
    <citation type="submission" date="2023-03" db="EMBL/GenBank/DDBJ databases">
        <authorList>
            <person name="Julca I."/>
        </authorList>
    </citation>
    <scope>NUCLEOTIDE SEQUENCE</scope>
</reference>
<evidence type="ECO:0000313" key="2">
    <source>
        <dbReference type="EMBL" id="CAI9090137.1"/>
    </source>
</evidence>
<feature type="transmembrane region" description="Helical" evidence="1">
    <location>
        <begin position="51"/>
        <end position="69"/>
    </location>
</feature>
<dbReference type="EMBL" id="OX459118">
    <property type="protein sequence ID" value="CAI9090137.1"/>
    <property type="molecule type" value="Genomic_DNA"/>
</dbReference>
<name>A0AAV1C6R2_OLDCO</name>
<keyword evidence="1" id="KW-1133">Transmembrane helix</keyword>
<organism evidence="2 3">
    <name type="scientific">Oldenlandia corymbosa var. corymbosa</name>
    <dbReference type="NCBI Taxonomy" id="529605"/>
    <lineage>
        <taxon>Eukaryota</taxon>
        <taxon>Viridiplantae</taxon>
        <taxon>Streptophyta</taxon>
        <taxon>Embryophyta</taxon>
        <taxon>Tracheophyta</taxon>
        <taxon>Spermatophyta</taxon>
        <taxon>Magnoliopsida</taxon>
        <taxon>eudicotyledons</taxon>
        <taxon>Gunneridae</taxon>
        <taxon>Pentapetalae</taxon>
        <taxon>asterids</taxon>
        <taxon>lamiids</taxon>
        <taxon>Gentianales</taxon>
        <taxon>Rubiaceae</taxon>
        <taxon>Rubioideae</taxon>
        <taxon>Spermacoceae</taxon>
        <taxon>Hedyotis-Oldenlandia complex</taxon>
        <taxon>Oldenlandia</taxon>
    </lineage>
</organism>
<protein>
    <submittedName>
        <fullName evidence="2">OLC1v1024840C1</fullName>
    </submittedName>
</protein>
<dbReference type="PANTHER" id="PTHR36703:SF1">
    <property type="entry name" value="TRIACYLGLYCEROL LIPASE-LIKE PROTEIN"/>
    <property type="match status" value="1"/>
</dbReference>
<feature type="transmembrane region" description="Helical" evidence="1">
    <location>
        <begin position="109"/>
        <end position="129"/>
    </location>
</feature>
<accession>A0AAV1C6R2</accession>